<accession>E8RA95</accession>
<sequence>MRIYVKKHSVGNELIIAACDENILGLRLVDEERKANFYVDPFFYKGELVDPEEAVNTLSSATMGNIVGEVIVKLAIERGLVHPEAVLWIKGVPIAMFVRV</sequence>
<evidence type="ECO:0000313" key="1">
    <source>
        <dbReference type="EMBL" id="ADV65401.1"/>
    </source>
</evidence>
<keyword evidence="2" id="KW-1185">Reference proteome</keyword>
<reference evidence="2" key="1">
    <citation type="submission" date="2010-11" db="EMBL/GenBank/DDBJ databases">
        <title>The complete genome of Desulfurococcus mucosus DSM 2162.</title>
        <authorList>
            <consortium name="US DOE Joint Genome Institute (JGI-PGF)"/>
            <person name="Lucas S."/>
            <person name="Copeland A."/>
            <person name="Lapidus A."/>
            <person name="Bruce D."/>
            <person name="Goodwin L."/>
            <person name="Pitluck S."/>
            <person name="Kyrpides N."/>
            <person name="Mavromatis K."/>
            <person name="Pagani I."/>
            <person name="Ivanova N."/>
            <person name="Ovchinnikova G."/>
            <person name="Chertkov O."/>
            <person name="Held B."/>
            <person name="Brettin T."/>
            <person name="Detter J.C."/>
            <person name="Tapia R."/>
            <person name="Han C."/>
            <person name="Land M."/>
            <person name="Hauser L."/>
            <person name="Markowitz V."/>
            <person name="Cheng J.-F."/>
            <person name="Hugenholtz P."/>
            <person name="Woyke T."/>
            <person name="Wu D."/>
            <person name="Wirth R."/>
            <person name="Bilek Y."/>
            <person name="Hader T."/>
            <person name="Klenk H.-P."/>
            <person name="Eisen J.A."/>
        </authorList>
    </citation>
    <scope>NUCLEOTIDE SEQUENCE [LARGE SCALE GENOMIC DNA]</scope>
    <source>
        <strain evidence="2">ATCC 35584 / DSM 2162 / JCM 9187 / O7/1</strain>
    </source>
</reference>
<dbReference type="Gene3D" id="3.30.1860.10">
    <property type="entry name" value="uncharacterized conserved protein from methanopyrus kandleri domain like"/>
    <property type="match status" value="1"/>
</dbReference>
<dbReference type="eggNOG" id="arCOG04051">
    <property type="taxonomic scope" value="Archaea"/>
</dbReference>
<dbReference type="KEGG" id="dmu:Desmu_1099"/>
<evidence type="ECO:0000313" key="2">
    <source>
        <dbReference type="Proteomes" id="UP000001068"/>
    </source>
</evidence>
<dbReference type="InterPro" id="IPR007355">
    <property type="entry name" value="DUF424"/>
</dbReference>
<dbReference type="EMBL" id="CP002363">
    <property type="protein sequence ID" value="ADV65401.1"/>
    <property type="molecule type" value="Genomic_DNA"/>
</dbReference>
<dbReference type="STRING" id="765177.Desmu_1099"/>
<reference evidence="1 2" key="2">
    <citation type="journal article" date="2011" name="Stand. Genomic Sci.">
        <title>Complete genome sequence of Desulfurococcus mucosus type strain (O7/1).</title>
        <authorList>
            <person name="Wirth R."/>
            <person name="Chertkov O."/>
            <person name="Held B."/>
            <person name="Lapidus A."/>
            <person name="Nolan M."/>
            <person name="Lucas S."/>
            <person name="Hammon N."/>
            <person name="Deshpande S."/>
            <person name="Cheng J.F."/>
            <person name="Tapia R."/>
            <person name="Han C."/>
            <person name="Goodwin L."/>
            <person name="Pitluck S."/>
            <person name="Liolios K."/>
            <person name="Ioanna P."/>
            <person name="Ivanova N."/>
            <person name="Mavromatis K."/>
            <person name="Mikhailova N."/>
            <person name="Pati A."/>
            <person name="Chen A."/>
            <person name="Palaniappan K."/>
            <person name="Land M."/>
            <person name="Hauser L."/>
            <person name="Chang Y.J."/>
            <person name="Jeffries C.D."/>
            <person name="Bilek Y."/>
            <person name="Hader T."/>
            <person name="Rohde M."/>
            <person name="Spring S."/>
            <person name="Sikorski J."/>
            <person name="Goker M."/>
            <person name="Woyke T."/>
            <person name="Bristow J."/>
            <person name="Eisen J.A."/>
            <person name="Markowitz V."/>
            <person name="Hugenholtz P."/>
            <person name="Kyrpides N.C."/>
            <person name="Klenk H.P."/>
        </authorList>
    </citation>
    <scope>NUCLEOTIDE SEQUENCE [LARGE SCALE GENOMIC DNA]</scope>
    <source>
        <strain evidence="2">ATCC 35584 / DSM 2162 / JCM 9187 / O7/1</strain>
    </source>
</reference>
<dbReference type="RefSeq" id="WP_013562623.1">
    <property type="nucleotide sequence ID" value="NC_014961.1"/>
</dbReference>
<proteinExistence type="predicted"/>
<protein>
    <recommendedName>
        <fullName evidence="3">DUF424 domain-containing protein</fullName>
    </recommendedName>
</protein>
<dbReference type="AlphaFoldDB" id="E8RA95"/>
<evidence type="ECO:0008006" key="3">
    <source>
        <dbReference type="Google" id="ProtNLM"/>
    </source>
</evidence>
<dbReference type="Proteomes" id="UP000001068">
    <property type="component" value="Chromosome"/>
</dbReference>
<dbReference type="HOGENOM" id="CLU_174522_0_0_2"/>
<organism evidence="1 2">
    <name type="scientific">Desulfurococcus mucosus (strain ATCC 35584 / DSM 2162 / JCM 9187 / O7/1)</name>
    <dbReference type="NCBI Taxonomy" id="765177"/>
    <lineage>
        <taxon>Archaea</taxon>
        <taxon>Thermoproteota</taxon>
        <taxon>Thermoprotei</taxon>
        <taxon>Desulfurococcales</taxon>
        <taxon>Desulfurococcaceae</taxon>
        <taxon>Desulfurococcus</taxon>
    </lineage>
</organism>
<gene>
    <name evidence="1" type="ordered locus">Desmu_1099</name>
</gene>
<dbReference type="GeneID" id="10153809"/>
<name>E8RA95_DESM0</name>
<dbReference type="Pfam" id="PF04242">
    <property type="entry name" value="DUF424"/>
    <property type="match status" value="1"/>
</dbReference>